<organism evidence="2 3">
    <name type="scientific">Schumannella soli</name>
    <dbReference type="NCBI Taxonomy" id="2590779"/>
    <lineage>
        <taxon>Bacteria</taxon>
        <taxon>Bacillati</taxon>
        <taxon>Actinomycetota</taxon>
        <taxon>Actinomycetes</taxon>
        <taxon>Micrococcales</taxon>
        <taxon>Microbacteriaceae</taxon>
        <taxon>Schumannella</taxon>
    </lineage>
</organism>
<protein>
    <recommendedName>
        <fullName evidence="4">SRPBCC family protein</fullName>
    </recommendedName>
</protein>
<dbReference type="InterPro" id="IPR023393">
    <property type="entry name" value="START-like_dom_sf"/>
</dbReference>
<keyword evidence="3" id="KW-1185">Reference proteome</keyword>
<evidence type="ECO:0000313" key="2">
    <source>
        <dbReference type="EMBL" id="TPW74796.1"/>
    </source>
</evidence>
<proteinExistence type="predicted"/>
<keyword evidence="1" id="KW-0812">Transmembrane</keyword>
<name>A0A506XX55_9MICO</name>
<keyword evidence="1" id="KW-0472">Membrane</keyword>
<dbReference type="RefSeq" id="WP_141164427.1">
    <property type="nucleotide sequence ID" value="NZ_VHQG01000004.1"/>
</dbReference>
<accession>A0A506XX55</accession>
<evidence type="ECO:0000256" key="1">
    <source>
        <dbReference type="SAM" id="Phobius"/>
    </source>
</evidence>
<dbReference type="Proteomes" id="UP000316252">
    <property type="component" value="Unassembled WGS sequence"/>
</dbReference>
<evidence type="ECO:0008006" key="4">
    <source>
        <dbReference type="Google" id="ProtNLM"/>
    </source>
</evidence>
<evidence type="ECO:0000313" key="3">
    <source>
        <dbReference type="Proteomes" id="UP000316252"/>
    </source>
</evidence>
<gene>
    <name evidence="2" type="ORF">FJ657_14585</name>
</gene>
<dbReference type="AlphaFoldDB" id="A0A506XX55"/>
<feature type="transmembrane region" description="Helical" evidence="1">
    <location>
        <begin position="121"/>
        <end position="140"/>
    </location>
</feature>
<comment type="caution">
    <text evidence="2">The sequence shown here is derived from an EMBL/GenBank/DDBJ whole genome shotgun (WGS) entry which is preliminary data.</text>
</comment>
<sequence length="160" mass="17973">MKVRLKFELPCTIDEAWDLVRSPGALTAVSRPWLAFDPVESASLPDKWEQRAYPVEVHALFGLVRVGEQTIDVSFREKDALRVFVDDGGPTAGALTLVTRWRHQMAIAPGRDGATLFRDQLSFSAGAATLLVWPVLWAFWQWRGRGIRRLATRIARDGAE</sequence>
<dbReference type="OrthoDB" id="7428016at2"/>
<dbReference type="EMBL" id="VHQG01000004">
    <property type="protein sequence ID" value="TPW74796.1"/>
    <property type="molecule type" value="Genomic_DNA"/>
</dbReference>
<reference evidence="2 3" key="1">
    <citation type="submission" date="2019-06" db="EMBL/GenBank/DDBJ databases">
        <authorList>
            <person name="Li F."/>
        </authorList>
    </citation>
    <scope>NUCLEOTIDE SEQUENCE [LARGE SCALE GENOMIC DNA]</scope>
    <source>
        <strain evidence="2 3">10F1D-1</strain>
    </source>
</reference>
<keyword evidence="1" id="KW-1133">Transmembrane helix</keyword>
<dbReference type="Gene3D" id="3.30.530.20">
    <property type="match status" value="1"/>
</dbReference>